<dbReference type="Gene3D" id="1.10.510.10">
    <property type="entry name" value="Transferase(Phosphotransferase) domain 1"/>
    <property type="match status" value="1"/>
</dbReference>
<feature type="domain" description="Protein kinase" evidence="9">
    <location>
        <begin position="133"/>
        <end position="406"/>
    </location>
</feature>
<keyword evidence="11" id="KW-1185">Reference proteome</keyword>
<dbReference type="Pfam" id="PF07714">
    <property type="entry name" value="PK_Tyr_Ser-Thr"/>
    <property type="match status" value="1"/>
</dbReference>
<proteinExistence type="inferred from homology"/>
<dbReference type="PANTHER" id="PTHR47989">
    <property type="entry name" value="OS01G0750732 PROTEIN"/>
    <property type="match status" value="1"/>
</dbReference>
<keyword evidence="8" id="KW-0812">Transmembrane</keyword>
<gene>
    <name evidence="10" type="ORF">RHGRI_021025</name>
</gene>
<evidence type="ECO:0000256" key="8">
    <source>
        <dbReference type="SAM" id="Phobius"/>
    </source>
</evidence>
<dbReference type="PROSITE" id="PS50011">
    <property type="entry name" value="PROTEIN_KINASE_DOM"/>
    <property type="match status" value="1"/>
</dbReference>
<dbReference type="GO" id="GO:0004674">
    <property type="term" value="F:protein serine/threonine kinase activity"/>
    <property type="evidence" value="ECO:0007669"/>
    <property type="project" value="UniProtKB-KW"/>
</dbReference>
<protein>
    <recommendedName>
        <fullName evidence="9">Protein kinase domain-containing protein</fullName>
    </recommendedName>
</protein>
<evidence type="ECO:0000256" key="2">
    <source>
        <dbReference type="ARBA" id="ARBA00022679"/>
    </source>
</evidence>
<evidence type="ECO:0000256" key="6">
    <source>
        <dbReference type="PROSITE-ProRule" id="PRU10141"/>
    </source>
</evidence>
<dbReference type="SUPFAM" id="SSF56112">
    <property type="entry name" value="Protein kinase-like (PK-like)"/>
    <property type="match status" value="1"/>
</dbReference>
<evidence type="ECO:0000256" key="4">
    <source>
        <dbReference type="ARBA" id="ARBA00022777"/>
    </source>
</evidence>
<keyword evidence="4" id="KW-0418">Kinase</keyword>
<keyword evidence="3 6" id="KW-0547">Nucleotide-binding</keyword>
<dbReference type="InterPro" id="IPR008271">
    <property type="entry name" value="Ser/Thr_kinase_AS"/>
</dbReference>
<keyword evidence="8" id="KW-0472">Membrane</keyword>
<keyword evidence="1 7" id="KW-0723">Serine/threonine-protein kinase</keyword>
<keyword evidence="5 6" id="KW-0067">ATP-binding</keyword>
<evidence type="ECO:0000256" key="3">
    <source>
        <dbReference type="ARBA" id="ARBA00022741"/>
    </source>
</evidence>
<dbReference type="InterPro" id="IPR000719">
    <property type="entry name" value="Prot_kinase_dom"/>
</dbReference>
<feature type="transmembrane region" description="Helical" evidence="8">
    <location>
        <begin position="51"/>
        <end position="75"/>
    </location>
</feature>
<dbReference type="GO" id="GO:0005524">
    <property type="term" value="F:ATP binding"/>
    <property type="evidence" value="ECO:0007669"/>
    <property type="project" value="UniProtKB-UniRule"/>
</dbReference>
<dbReference type="Gene3D" id="3.30.200.20">
    <property type="entry name" value="Phosphorylase Kinase, domain 1"/>
    <property type="match status" value="1"/>
</dbReference>
<dbReference type="InterPro" id="IPR017441">
    <property type="entry name" value="Protein_kinase_ATP_BS"/>
</dbReference>
<dbReference type="Proteomes" id="UP000823749">
    <property type="component" value="Chromosome 7"/>
</dbReference>
<dbReference type="SMART" id="SM00220">
    <property type="entry name" value="S_TKc"/>
    <property type="match status" value="1"/>
</dbReference>
<dbReference type="AlphaFoldDB" id="A0AAV6JQX2"/>
<dbReference type="InterPro" id="IPR001245">
    <property type="entry name" value="Ser-Thr/Tyr_kinase_cat_dom"/>
</dbReference>
<evidence type="ECO:0000256" key="1">
    <source>
        <dbReference type="ARBA" id="ARBA00022527"/>
    </source>
</evidence>
<dbReference type="InterPro" id="IPR011009">
    <property type="entry name" value="Kinase-like_dom_sf"/>
</dbReference>
<dbReference type="CDD" id="cd14066">
    <property type="entry name" value="STKc_IRAK"/>
    <property type="match status" value="1"/>
</dbReference>
<evidence type="ECO:0000256" key="7">
    <source>
        <dbReference type="RuleBase" id="RU000304"/>
    </source>
</evidence>
<dbReference type="EMBL" id="JACTNZ010000007">
    <property type="protein sequence ID" value="KAG5540994.1"/>
    <property type="molecule type" value="Genomic_DNA"/>
</dbReference>
<comment type="similarity">
    <text evidence="7">Belongs to the protein kinase superfamily.</text>
</comment>
<organism evidence="10 11">
    <name type="scientific">Rhododendron griersonianum</name>
    <dbReference type="NCBI Taxonomy" id="479676"/>
    <lineage>
        <taxon>Eukaryota</taxon>
        <taxon>Viridiplantae</taxon>
        <taxon>Streptophyta</taxon>
        <taxon>Embryophyta</taxon>
        <taxon>Tracheophyta</taxon>
        <taxon>Spermatophyta</taxon>
        <taxon>Magnoliopsida</taxon>
        <taxon>eudicotyledons</taxon>
        <taxon>Gunneridae</taxon>
        <taxon>Pentapetalae</taxon>
        <taxon>asterids</taxon>
        <taxon>Ericales</taxon>
        <taxon>Ericaceae</taxon>
        <taxon>Ericoideae</taxon>
        <taxon>Rhodoreae</taxon>
        <taxon>Rhododendron</taxon>
    </lineage>
</organism>
<dbReference type="FunFam" id="1.10.510.10:FF:000223">
    <property type="entry name" value="probable receptor-like protein kinase At1g80640"/>
    <property type="match status" value="1"/>
</dbReference>
<keyword evidence="8" id="KW-1133">Transmembrane helix</keyword>
<evidence type="ECO:0000256" key="5">
    <source>
        <dbReference type="ARBA" id="ARBA00022840"/>
    </source>
</evidence>
<feature type="binding site" evidence="6">
    <location>
        <position position="161"/>
    </location>
    <ligand>
        <name>ATP</name>
        <dbReference type="ChEBI" id="CHEBI:30616"/>
    </ligand>
</feature>
<dbReference type="PROSITE" id="PS00108">
    <property type="entry name" value="PROTEIN_KINASE_ST"/>
    <property type="match status" value="1"/>
</dbReference>
<evidence type="ECO:0000259" key="9">
    <source>
        <dbReference type="PROSITE" id="PS50011"/>
    </source>
</evidence>
<reference evidence="10" key="1">
    <citation type="submission" date="2020-08" db="EMBL/GenBank/DDBJ databases">
        <title>Plant Genome Project.</title>
        <authorList>
            <person name="Zhang R.-G."/>
        </authorList>
    </citation>
    <scope>NUCLEOTIDE SEQUENCE</scope>
    <source>
        <strain evidence="10">WSP0</strain>
        <tissue evidence="10">Leaf</tissue>
    </source>
</reference>
<keyword evidence="2" id="KW-0808">Transferase</keyword>
<evidence type="ECO:0000313" key="10">
    <source>
        <dbReference type="EMBL" id="KAG5540994.1"/>
    </source>
</evidence>
<dbReference type="PANTHER" id="PTHR47989:SF27">
    <property type="entry name" value="PROTEIN KINASE DOMAIN-CONTAINING PROTEIN"/>
    <property type="match status" value="1"/>
</dbReference>
<evidence type="ECO:0000313" key="11">
    <source>
        <dbReference type="Proteomes" id="UP000823749"/>
    </source>
</evidence>
<name>A0AAV6JQX2_9ERIC</name>
<accession>A0AAV6JQX2</accession>
<dbReference type="FunFam" id="3.30.200.20:FF:000466">
    <property type="entry name" value="Putative LRR receptor-like serine/threonine-protein kinase"/>
    <property type="match status" value="1"/>
</dbReference>
<dbReference type="PROSITE" id="PS00107">
    <property type="entry name" value="PROTEIN_KINASE_ATP"/>
    <property type="match status" value="1"/>
</dbReference>
<comment type="caution">
    <text evidence="10">The sequence shown here is derived from an EMBL/GenBank/DDBJ whole genome shotgun (WGS) entry which is preliminary data.</text>
</comment>
<sequence length="426" mass="46616">MKILLVVVLLLHGPFWSFHLIGVDARADPAVSPGTQVGIKEHRQMDPNKNLVIALIVASSALGAILLSLLCLWNFRRRNSLKSHQKNAYNSDSLKGLSLAPFMSTNNGSRMSCNKGAALLMDYKFLETATENFQESKILGEGGFGCVYKAKLGENIQVAVKRLNSGSPNSVREFETEVELLSKIQHPNIISLLGYSLHGEERLLVYELMQNGSLETQLHGPSHGSALSWHHRMKIALDTARGIEYLHEHCKPAVIHRDLKSSNILLDSNFNAKLSDFGLAIADGTQNKNLKLSGTLGYVAPEYLLDGELTHKSDVYGFGVVLLELLLGRTSVEKLGPSKCQSIVSWAMPQITDRSKLPSIVDPVVRNTMDLKHLYQVAAVAVLCVQPEPSYRPLIKDVLYSLIPLVPVKLGGTLTVVAPPAVLCSG</sequence>